<dbReference type="InterPro" id="IPR050109">
    <property type="entry name" value="HTH-type_TetR-like_transc_reg"/>
</dbReference>
<protein>
    <submittedName>
        <fullName evidence="4">TetR family transcriptional regulator</fullName>
    </submittedName>
</protein>
<evidence type="ECO:0000313" key="5">
    <source>
        <dbReference type="Proteomes" id="UP000245362"/>
    </source>
</evidence>
<dbReference type="OrthoDB" id="9151800at2"/>
<feature type="DNA-binding region" description="H-T-H motif" evidence="2">
    <location>
        <begin position="43"/>
        <end position="62"/>
    </location>
</feature>
<dbReference type="PROSITE" id="PS01081">
    <property type="entry name" value="HTH_TETR_1"/>
    <property type="match status" value="1"/>
</dbReference>
<keyword evidence="5" id="KW-1185">Reference proteome</keyword>
<dbReference type="PRINTS" id="PR00455">
    <property type="entry name" value="HTHTETR"/>
</dbReference>
<accession>A0A2U3B5H1</accession>
<dbReference type="SUPFAM" id="SSF46689">
    <property type="entry name" value="Homeodomain-like"/>
    <property type="match status" value="1"/>
</dbReference>
<dbReference type="AlphaFoldDB" id="A0A2U3B5H1"/>
<dbReference type="PANTHER" id="PTHR30055:SF233">
    <property type="entry name" value="REGULATORY PROTEIN TETR"/>
    <property type="match status" value="1"/>
</dbReference>
<dbReference type="InterPro" id="IPR009057">
    <property type="entry name" value="Homeodomain-like_sf"/>
</dbReference>
<sequence length="228" mass="26127">MSDNHKYDESRRAGRPSEKLAARDNLISAARTMFTVHSYEKVSTRMLAEKAGVNVAMIRYYFGNKAGLFEAMVRETIEPIKKQVNQFVAASNQKELKDIMRAYYANMSAAPMFPRLIFQTMHMEPSAPQRQLLEKVLFDILRPVQDALFDSGLWEPVIRPDMDPKLCKVSFLSLMIFPFIAPQSMCDLHGIERNNEFLDALLEHNLKVLTHGFIRPELSDGEDHDSES</sequence>
<dbReference type="InterPro" id="IPR001647">
    <property type="entry name" value="HTH_TetR"/>
</dbReference>
<dbReference type="GO" id="GO:0003700">
    <property type="term" value="F:DNA-binding transcription factor activity"/>
    <property type="evidence" value="ECO:0007669"/>
    <property type="project" value="TreeGrafter"/>
</dbReference>
<proteinExistence type="predicted"/>
<dbReference type="PROSITE" id="PS50977">
    <property type="entry name" value="HTH_TETR_2"/>
    <property type="match status" value="1"/>
</dbReference>
<keyword evidence="1 2" id="KW-0238">DNA-binding</keyword>
<feature type="domain" description="HTH tetR-type" evidence="3">
    <location>
        <begin position="20"/>
        <end position="80"/>
    </location>
</feature>
<dbReference type="GO" id="GO:0000976">
    <property type="term" value="F:transcription cis-regulatory region binding"/>
    <property type="evidence" value="ECO:0007669"/>
    <property type="project" value="TreeGrafter"/>
</dbReference>
<evidence type="ECO:0000259" key="3">
    <source>
        <dbReference type="PROSITE" id="PS50977"/>
    </source>
</evidence>
<dbReference type="Gene3D" id="1.10.357.10">
    <property type="entry name" value="Tetracycline Repressor, domain 2"/>
    <property type="match status" value="1"/>
</dbReference>
<dbReference type="EMBL" id="QFWT01000012">
    <property type="protein sequence ID" value="PWI32039.1"/>
    <property type="molecule type" value="Genomic_DNA"/>
</dbReference>
<dbReference type="PANTHER" id="PTHR30055">
    <property type="entry name" value="HTH-TYPE TRANSCRIPTIONAL REGULATOR RUTR"/>
    <property type="match status" value="1"/>
</dbReference>
<evidence type="ECO:0000313" key="4">
    <source>
        <dbReference type="EMBL" id="PWI32039.1"/>
    </source>
</evidence>
<dbReference type="InterPro" id="IPR023772">
    <property type="entry name" value="DNA-bd_HTH_TetR-type_CS"/>
</dbReference>
<evidence type="ECO:0000256" key="2">
    <source>
        <dbReference type="PROSITE-ProRule" id="PRU00335"/>
    </source>
</evidence>
<evidence type="ECO:0000256" key="1">
    <source>
        <dbReference type="ARBA" id="ARBA00023125"/>
    </source>
</evidence>
<dbReference type="RefSeq" id="WP_109321050.1">
    <property type="nucleotide sequence ID" value="NZ_QFWT01000012.1"/>
</dbReference>
<dbReference type="Proteomes" id="UP000245362">
    <property type="component" value="Unassembled WGS sequence"/>
</dbReference>
<name>A0A2U3B5H1_9VIBR</name>
<reference evidence="4 5" key="1">
    <citation type="submission" date="2018-05" db="EMBL/GenBank/DDBJ databases">
        <title>Vibrio limimaris sp. nov., isolated from marine sediment.</title>
        <authorList>
            <person name="Li C.-M."/>
        </authorList>
    </citation>
    <scope>NUCLEOTIDE SEQUENCE [LARGE SCALE GENOMIC DNA]</scope>
    <source>
        <strain evidence="4 5">E4404</strain>
    </source>
</reference>
<gene>
    <name evidence="4" type="ORF">DI392_17825</name>
</gene>
<dbReference type="Pfam" id="PF00440">
    <property type="entry name" value="TetR_N"/>
    <property type="match status" value="1"/>
</dbReference>
<comment type="caution">
    <text evidence="4">The sequence shown here is derived from an EMBL/GenBank/DDBJ whole genome shotgun (WGS) entry which is preliminary data.</text>
</comment>
<organism evidence="4 5">
    <name type="scientific">Vibrio albus</name>
    <dbReference type="NCBI Taxonomy" id="2200953"/>
    <lineage>
        <taxon>Bacteria</taxon>
        <taxon>Pseudomonadati</taxon>
        <taxon>Pseudomonadota</taxon>
        <taxon>Gammaproteobacteria</taxon>
        <taxon>Vibrionales</taxon>
        <taxon>Vibrionaceae</taxon>
        <taxon>Vibrio</taxon>
    </lineage>
</organism>